<evidence type="ECO:0000313" key="4">
    <source>
        <dbReference type="EMBL" id="CAG6654745.1"/>
    </source>
</evidence>
<keyword evidence="1 2" id="KW-0728">SH3 domain</keyword>
<dbReference type="InterPro" id="IPR036028">
    <property type="entry name" value="SH3-like_dom_sf"/>
</dbReference>
<dbReference type="SUPFAM" id="SSF50044">
    <property type="entry name" value="SH3-domain"/>
    <property type="match status" value="1"/>
</dbReference>
<protein>
    <submittedName>
        <fullName evidence="4">Peroxisomal membrane protein PEX13</fullName>
    </submittedName>
</protein>
<evidence type="ECO:0000256" key="2">
    <source>
        <dbReference type="PROSITE-ProRule" id="PRU00192"/>
    </source>
</evidence>
<feature type="domain" description="SH3" evidence="3">
    <location>
        <begin position="280"/>
        <end position="345"/>
    </location>
</feature>
<dbReference type="EMBL" id="HBUF01005369">
    <property type="protein sequence ID" value="CAG6606865.1"/>
    <property type="molecule type" value="Transcribed_RNA"/>
</dbReference>
<sequence length="345" mass="39171">MPDSKEMLNSSHQQNLTMHRVSCDVEGSSRFQETVAGPTTWSQVQQAPPVPHRNYHATSSNIYPGSYNTAQPYIQRPYGGDYMGMYGGGIGMNNYMYRGGYMNRGYPSPYTQDNHLLPGRYIQMAQDLFSPVFQNSDHMINSLRDITYTADTALVSVRMLFDALNMVSTNIFKVRDFLQKYFVSFVTLSSSHWIFHLIHKLLGLFGIVKHTQTHMDNIWNQVQSDDKSTTPSVIGSLMALSALITAFSYVLPRLVELLKRFLPKSETNNDVTQDWSPESDKFTPVQAKYNFSASNPSEMSIIAGKLLRMKPFNVHDNQLPLWVMVADSNFNKGFVPLSYLTPIDK</sequence>
<name>A0A8D8RP70_9HEMI</name>
<dbReference type="EMBL" id="HBUF01178874">
    <property type="protein sequence ID" value="CAG6654745.1"/>
    <property type="molecule type" value="Transcribed_RNA"/>
</dbReference>
<organism evidence="4">
    <name type="scientific">Cacopsylla melanoneura</name>
    <dbReference type="NCBI Taxonomy" id="428564"/>
    <lineage>
        <taxon>Eukaryota</taxon>
        <taxon>Metazoa</taxon>
        <taxon>Ecdysozoa</taxon>
        <taxon>Arthropoda</taxon>
        <taxon>Hexapoda</taxon>
        <taxon>Insecta</taxon>
        <taxon>Pterygota</taxon>
        <taxon>Neoptera</taxon>
        <taxon>Paraneoptera</taxon>
        <taxon>Hemiptera</taxon>
        <taxon>Sternorrhyncha</taxon>
        <taxon>Psylloidea</taxon>
        <taxon>Psyllidae</taxon>
        <taxon>Psyllinae</taxon>
        <taxon>Cacopsylla</taxon>
    </lineage>
</organism>
<proteinExistence type="predicted"/>
<evidence type="ECO:0000256" key="1">
    <source>
        <dbReference type="ARBA" id="ARBA00022443"/>
    </source>
</evidence>
<accession>A0A8D8RP70</accession>
<dbReference type="InterPro" id="IPR001452">
    <property type="entry name" value="SH3_domain"/>
</dbReference>
<dbReference type="EMBL" id="HBUF01366667">
    <property type="protein sequence ID" value="CAG6723950.1"/>
    <property type="molecule type" value="Transcribed_RNA"/>
</dbReference>
<evidence type="ECO:0000259" key="3">
    <source>
        <dbReference type="PROSITE" id="PS50002"/>
    </source>
</evidence>
<dbReference type="PROSITE" id="PS50002">
    <property type="entry name" value="SH3"/>
    <property type="match status" value="1"/>
</dbReference>
<dbReference type="Gene3D" id="2.30.30.40">
    <property type="entry name" value="SH3 Domains"/>
    <property type="match status" value="1"/>
</dbReference>
<reference evidence="4" key="1">
    <citation type="submission" date="2021-05" db="EMBL/GenBank/DDBJ databases">
        <authorList>
            <person name="Alioto T."/>
            <person name="Alioto T."/>
            <person name="Gomez Garrido J."/>
        </authorList>
    </citation>
    <scope>NUCLEOTIDE SEQUENCE</scope>
</reference>
<dbReference type="AlphaFoldDB" id="A0A8D8RP70"/>